<dbReference type="EMBL" id="CP000478">
    <property type="protein sequence ID" value="ABK15743.1"/>
    <property type="molecule type" value="Genomic_DNA"/>
</dbReference>
<dbReference type="AlphaFoldDB" id="A0LE91"/>
<dbReference type="InParanoid" id="A0LE91"/>
<dbReference type="HOGENOM" id="CLU_172413_0_0_7"/>
<dbReference type="eggNOG" id="ENOG50337H4">
    <property type="taxonomic scope" value="Bacteria"/>
</dbReference>
<dbReference type="Proteomes" id="UP000001784">
    <property type="component" value="Chromosome"/>
</dbReference>
<reference evidence="1 2" key="1">
    <citation type="submission" date="2006-10" db="EMBL/GenBank/DDBJ databases">
        <title>Complete sequence of Syntrophobacter fumaroxidans MPOB.</title>
        <authorList>
            <consortium name="US DOE Joint Genome Institute"/>
            <person name="Copeland A."/>
            <person name="Lucas S."/>
            <person name="Lapidus A."/>
            <person name="Barry K."/>
            <person name="Detter J.C."/>
            <person name="Glavina del Rio T."/>
            <person name="Hammon N."/>
            <person name="Israni S."/>
            <person name="Pitluck S."/>
            <person name="Goltsman E.G."/>
            <person name="Martinez M."/>
            <person name="Schmutz J."/>
            <person name="Larimer F."/>
            <person name="Land M."/>
            <person name="Hauser L."/>
            <person name="Kyrpides N."/>
            <person name="Kim E."/>
            <person name="Boone D.R."/>
            <person name="Brockman F."/>
            <person name="Culley D."/>
            <person name="Ferry J."/>
            <person name="Gunsalus R."/>
            <person name="McInerney M.J."/>
            <person name="Morrison M."/>
            <person name="Plugge C."/>
            <person name="Rohlin L."/>
            <person name="Scholten J."/>
            <person name="Sieber J."/>
            <person name="Stams A.J.M."/>
            <person name="Worm P."/>
            <person name="Henstra A.M."/>
            <person name="Richardson P."/>
        </authorList>
    </citation>
    <scope>NUCLEOTIDE SEQUENCE [LARGE SCALE GENOMIC DNA]</scope>
    <source>
        <strain evidence="2">DSM 10017 / MPOB</strain>
    </source>
</reference>
<protein>
    <submittedName>
        <fullName evidence="1">Uncharacterized protein</fullName>
    </submittedName>
</protein>
<proteinExistence type="predicted"/>
<dbReference type="OrthoDB" id="5459426at2"/>
<sequence>MKQYVIDQLRGPDYERIRDYLDANAEKTFMEDMYWVNLPPGLYSAVQKEHESCHPFYFAVNLSPTQVDFEFLIRSRQIIRCSCIAYATAKQRDYIMDYADEMIRRLDMKI</sequence>
<name>A0LE91_SYNFM</name>
<dbReference type="RefSeq" id="WP_011696916.1">
    <property type="nucleotide sequence ID" value="NC_008554.1"/>
</dbReference>
<keyword evidence="2" id="KW-1185">Reference proteome</keyword>
<gene>
    <name evidence="1" type="ordered locus">Sfum_0040</name>
</gene>
<evidence type="ECO:0000313" key="2">
    <source>
        <dbReference type="Proteomes" id="UP000001784"/>
    </source>
</evidence>
<organism evidence="1 2">
    <name type="scientific">Syntrophobacter fumaroxidans (strain DSM 10017 / MPOB)</name>
    <dbReference type="NCBI Taxonomy" id="335543"/>
    <lineage>
        <taxon>Bacteria</taxon>
        <taxon>Pseudomonadati</taxon>
        <taxon>Thermodesulfobacteriota</taxon>
        <taxon>Syntrophobacteria</taxon>
        <taxon>Syntrophobacterales</taxon>
        <taxon>Syntrophobacteraceae</taxon>
        <taxon>Syntrophobacter</taxon>
    </lineage>
</organism>
<evidence type="ECO:0000313" key="1">
    <source>
        <dbReference type="EMBL" id="ABK15743.1"/>
    </source>
</evidence>
<accession>A0LE91</accession>
<dbReference type="KEGG" id="sfu:Sfum_0040"/>
<dbReference type="STRING" id="335543.Sfum_0040"/>